<sequence>MVVRMVSVLAVVLGLSTNAFAGERTGILHRMSCTMVRYYVALYSASAAEQYARSKGASDAEVEAARHCMKPEAAQTASLAR</sequence>
<gene>
    <name evidence="2" type="ORF">SAMN05444158_0548</name>
</gene>
<keyword evidence="1" id="KW-0732">Signal</keyword>
<feature type="signal peptide" evidence="1">
    <location>
        <begin position="1"/>
        <end position="21"/>
    </location>
</feature>
<accession>A0A1H1NAE1</accession>
<reference evidence="3" key="1">
    <citation type="submission" date="2016-10" db="EMBL/GenBank/DDBJ databases">
        <authorList>
            <person name="Varghese N."/>
            <person name="Submissions S."/>
        </authorList>
    </citation>
    <scope>NUCLEOTIDE SEQUENCE [LARGE SCALE GENOMIC DNA]</scope>
    <source>
        <strain evidence="3">GAS369</strain>
    </source>
</reference>
<dbReference type="AlphaFoldDB" id="A0A1H1NAE1"/>
<dbReference type="Proteomes" id="UP000243904">
    <property type="component" value="Chromosome I"/>
</dbReference>
<dbReference type="EMBL" id="LT629750">
    <property type="protein sequence ID" value="SDR95946.1"/>
    <property type="molecule type" value="Genomic_DNA"/>
</dbReference>
<feature type="chain" id="PRO_5009255334" evidence="1">
    <location>
        <begin position="22"/>
        <end position="81"/>
    </location>
</feature>
<evidence type="ECO:0000313" key="3">
    <source>
        <dbReference type="Proteomes" id="UP000243904"/>
    </source>
</evidence>
<protein>
    <submittedName>
        <fullName evidence="2">Uncharacterized protein</fullName>
    </submittedName>
</protein>
<name>A0A1H1NAE1_9BRAD</name>
<keyword evidence="3" id="KW-1185">Reference proteome</keyword>
<organism evidence="2 3">
    <name type="scientific">Bradyrhizobium canariense</name>
    <dbReference type="NCBI Taxonomy" id="255045"/>
    <lineage>
        <taxon>Bacteria</taxon>
        <taxon>Pseudomonadati</taxon>
        <taxon>Pseudomonadota</taxon>
        <taxon>Alphaproteobacteria</taxon>
        <taxon>Hyphomicrobiales</taxon>
        <taxon>Nitrobacteraceae</taxon>
        <taxon>Bradyrhizobium</taxon>
    </lineage>
</organism>
<proteinExistence type="predicted"/>
<evidence type="ECO:0000256" key="1">
    <source>
        <dbReference type="SAM" id="SignalP"/>
    </source>
</evidence>
<evidence type="ECO:0000313" key="2">
    <source>
        <dbReference type="EMBL" id="SDR95946.1"/>
    </source>
</evidence>